<sequence>MEYSPDSWVILRVTLKTQDSTFSQLRVLAGWRGGYLDADIWRVNSGIQAIEADDLEYRFSGHSGSAYRCRLGGYQMLNIMWDGFDQLKRHRHVVDAEILADRDWSQPGLLEALLSSSIDDADSA</sequence>
<dbReference type="Proteomes" id="UP000479043">
    <property type="component" value="Unassembled WGS sequence"/>
</dbReference>
<name>A0A6L8LLR4_9RHOB</name>
<protein>
    <submittedName>
        <fullName evidence="1">Uncharacterized protein</fullName>
    </submittedName>
</protein>
<keyword evidence="2" id="KW-1185">Reference proteome</keyword>
<dbReference type="AlphaFoldDB" id="A0A6L8LLR4"/>
<reference evidence="1 2" key="1">
    <citation type="submission" date="2020-01" db="EMBL/GenBank/DDBJ databases">
        <authorList>
            <person name="Chen S."/>
        </authorList>
    </citation>
    <scope>NUCLEOTIDE SEQUENCE [LARGE SCALE GENOMIC DNA]</scope>
    <source>
        <strain evidence="1 2">GS-10</strain>
    </source>
</reference>
<proteinExistence type="predicted"/>
<dbReference type="RefSeq" id="WP_160974889.1">
    <property type="nucleotide sequence ID" value="NZ_WWEN01000008.1"/>
</dbReference>
<evidence type="ECO:0000313" key="2">
    <source>
        <dbReference type="Proteomes" id="UP000479043"/>
    </source>
</evidence>
<comment type="caution">
    <text evidence="1">The sequence shown here is derived from an EMBL/GenBank/DDBJ whole genome shotgun (WGS) entry which is preliminary data.</text>
</comment>
<organism evidence="1 2">
    <name type="scientific">Thalassovita mangrovi</name>
    <dbReference type="NCBI Taxonomy" id="2692236"/>
    <lineage>
        <taxon>Bacteria</taxon>
        <taxon>Pseudomonadati</taxon>
        <taxon>Pseudomonadota</taxon>
        <taxon>Alphaproteobacteria</taxon>
        <taxon>Rhodobacterales</taxon>
        <taxon>Roseobacteraceae</taxon>
        <taxon>Thalassovita</taxon>
    </lineage>
</organism>
<dbReference type="EMBL" id="WWEN01000008">
    <property type="protein sequence ID" value="MYM56981.1"/>
    <property type="molecule type" value="Genomic_DNA"/>
</dbReference>
<accession>A0A6L8LLR4</accession>
<evidence type="ECO:0000313" key="1">
    <source>
        <dbReference type="EMBL" id="MYM56981.1"/>
    </source>
</evidence>
<gene>
    <name evidence="1" type="ORF">GR167_16815</name>
</gene>